<name>A0ACC1YFB6_MELAZ</name>
<gene>
    <name evidence="1" type="ORF">OWV82_005523</name>
</gene>
<sequence length="654" mass="74016">MKSVKLAFPVFKMKNWSGGLLIMALAIILLISYSFMGSQPQQKHKQSAYEFFRNHPAEDSDVKASQRVRSSPPTDVKKAHKFLQKPRIVNVEGLKDLYAPKIFSGAELKPLLAWAHMHLLLARSDALPQTSQGIREAAIAWKDLLSTIEEEKASKFSSHSNKVKNCPPFVSNLNRTLSSSGVFLDVPCGLVEDSSITLVGILDGRYRSFQVELIGSQLSGEPMPPIVLHYNVSLPGDNMTEEPFIIQNTWTNELGWGKEERCPAHGSDNSLKATTTVDGLVLCNEQVMRKIMEENQNTSHPTSNMLANVSQGGAHETDNFPFVDGNPFTATLWVGLDGFHMTVNGRHETSFAYREKLEPWSVIGVKVAGGVNLFSAFAQHLPVSEDHDLVVDVEHLKAPVVPKKRLVMLIGVFSTGNNFQRRMALRRTWMQYPDVRSGDVAVRFFIGLHKNRQVNLELWKEAQAYGDIQIMPFVDYYSLISLKTIAICIFGTKILPAKYIMKTDDDAFVRIDEVLTSLKEKPSNGLLHGRISYDSSPHRDKDSKWYISNKEWPHASYPPWAHGPGYIISRDIAKFIVRGQQERDLQLFKLEDVAMGIWIAQFKNSGKEMHYMSDDRFYNAGCESDYILAHYQSPRMMLCLWEKLQKDHRAFCCE</sequence>
<dbReference type="EMBL" id="CM051396">
    <property type="protein sequence ID" value="KAJ4721937.1"/>
    <property type="molecule type" value="Genomic_DNA"/>
</dbReference>
<evidence type="ECO:0000313" key="1">
    <source>
        <dbReference type="EMBL" id="KAJ4721937.1"/>
    </source>
</evidence>
<keyword evidence="1" id="KW-0328">Glycosyltransferase</keyword>
<reference evidence="1 2" key="1">
    <citation type="journal article" date="2023" name="Science">
        <title>Complex scaffold remodeling in plant triterpene biosynthesis.</title>
        <authorList>
            <person name="De La Pena R."/>
            <person name="Hodgson H."/>
            <person name="Liu J.C."/>
            <person name="Stephenson M.J."/>
            <person name="Martin A.C."/>
            <person name="Owen C."/>
            <person name="Harkess A."/>
            <person name="Leebens-Mack J."/>
            <person name="Jimenez L.E."/>
            <person name="Osbourn A."/>
            <person name="Sattely E.S."/>
        </authorList>
    </citation>
    <scope>NUCLEOTIDE SEQUENCE [LARGE SCALE GENOMIC DNA]</scope>
    <source>
        <strain evidence="2">cv. JPN11</strain>
        <tissue evidence="1">Leaf</tissue>
    </source>
</reference>
<protein>
    <submittedName>
        <fullName evidence="1">Galactosyltransferase</fullName>
    </submittedName>
</protein>
<evidence type="ECO:0000313" key="2">
    <source>
        <dbReference type="Proteomes" id="UP001164539"/>
    </source>
</evidence>
<organism evidence="1 2">
    <name type="scientific">Melia azedarach</name>
    <name type="common">Chinaberry tree</name>
    <dbReference type="NCBI Taxonomy" id="155640"/>
    <lineage>
        <taxon>Eukaryota</taxon>
        <taxon>Viridiplantae</taxon>
        <taxon>Streptophyta</taxon>
        <taxon>Embryophyta</taxon>
        <taxon>Tracheophyta</taxon>
        <taxon>Spermatophyta</taxon>
        <taxon>Magnoliopsida</taxon>
        <taxon>eudicotyledons</taxon>
        <taxon>Gunneridae</taxon>
        <taxon>Pentapetalae</taxon>
        <taxon>rosids</taxon>
        <taxon>malvids</taxon>
        <taxon>Sapindales</taxon>
        <taxon>Meliaceae</taxon>
        <taxon>Melia</taxon>
    </lineage>
</organism>
<keyword evidence="1" id="KW-0808">Transferase</keyword>
<proteinExistence type="predicted"/>
<accession>A0ACC1YFB6</accession>
<comment type="caution">
    <text evidence="1">The sequence shown here is derived from an EMBL/GenBank/DDBJ whole genome shotgun (WGS) entry which is preliminary data.</text>
</comment>
<dbReference type="Proteomes" id="UP001164539">
    <property type="component" value="Chromosome 3"/>
</dbReference>
<keyword evidence="2" id="KW-1185">Reference proteome</keyword>